<comment type="caution">
    <text evidence="1">The sequence shown here is derived from an EMBL/GenBank/DDBJ whole genome shotgun (WGS) entry which is preliminary data.</text>
</comment>
<proteinExistence type="predicted"/>
<accession>A0AAN9QI66</accession>
<dbReference type="EMBL" id="JAYMYQ010000004">
    <property type="protein sequence ID" value="KAK7338435.1"/>
    <property type="molecule type" value="Genomic_DNA"/>
</dbReference>
<dbReference type="Proteomes" id="UP001367508">
    <property type="component" value="Unassembled WGS sequence"/>
</dbReference>
<gene>
    <name evidence="1" type="ORF">VNO77_19044</name>
</gene>
<name>A0AAN9QI66_CANGL</name>
<evidence type="ECO:0000313" key="1">
    <source>
        <dbReference type="EMBL" id="KAK7338435.1"/>
    </source>
</evidence>
<keyword evidence="2" id="KW-1185">Reference proteome</keyword>
<organism evidence="1 2">
    <name type="scientific">Canavalia gladiata</name>
    <name type="common">Sword bean</name>
    <name type="synonym">Dolichos gladiatus</name>
    <dbReference type="NCBI Taxonomy" id="3824"/>
    <lineage>
        <taxon>Eukaryota</taxon>
        <taxon>Viridiplantae</taxon>
        <taxon>Streptophyta</taxon>
        <taxon>Embryophyta</taxon>
        <taxon>Tracheophyta</taxon>
        <taxon>Spermatophyta</taxon>
        <taxon>Magnoliopsida</taxon>
        <taxon>eudicotyledons</taxon>
        <taxon>Gunneridae</taxon>
        <taxon>Pentapetalae</taxon>
        <taxon>rosids</taxon>
        <taxon>fabids</taxon>
        <taxon>Fabales</taxon>
        <taxon>Fabaceae</taxon>
        <taxon>Papilionoideae</taxon>
        <taxon>50 kb inversion clade</taxon>
        <taxon>NPAAA clade</taxon>
        <taxon>indigoferoid/millettioid clade</taxon>
        <taxon>Phaseoleae</taxon>
        <taxon>Canavalia</taxon>
    </lineage>
</organism>
<sequence>MHQTVAAGVIKNVEKKDPSGAKVTKVAQKNALWGLPSIWEPRALIWGLAKLDKQGRQTSNSHVILHASEPTRLECGILDGSVLFPHGPALHPLVTTGHT</sequence>
<dbReference type="AlphaFoldDB" id="A0AAN9QI66"/>
<protein>
    <submittedName>
        <fullName evidence="1">Uncharacterized protein</fullName>
    </submittedName>
</protein>
<reference evidence="1 2" key="1">
    <citation type="submission" date="2024-01" db="EMBL/GenBank/DDBJ databases">
        <title>The genomes of 5 underutilized Papilionoideae crops provide insights into root nodulation and disease resistanc.</title>
        <authorList>
            <person name="Jiang F."/>
        </authorList>
    </citation>
    <scope>NUCLEOTIDE SEQUENCE [LARGE SCALE GENOMIC DNA]</scope>
    <source>
        <strain evidence="1">LVBAO_FW01</strain>
        <tissue evidence="1">Leaves</tissue>
    </source>
</reference>
<evidence type="ECO:0000313" key="2">
    <source>
        <dbReference type="Proteomes" id="UP001367508"/>
    </source>
</evidence>